<dbReference type="InterPro" id="IPR053183">
    <property type="entry name" value="ASL1"/>
</dbReference>
<keyword evidence="5" id="KW-1185">Reference proteome</keyword>
<gene>
    <name evidence="4" type="ORF">P154DRAFT_526153</name>
</gene>
<evidence type="ECO:0000313" key="5">
    <source>
        <dbReference type="Proteomes" id="UP000799779"/>
    </source>
</evidence>
<dbReference type="EMBL" id="ML977634">
    <property type="protein sequence ID" value="KAF1995744.1"/>
    <property type="molecule type" value="Genomic_DNA"/>
</dbReference>
<feature type="signal peptide" evidence="2">
    <location>
        <begin position="1"/>
        <end position="30"/>
    </location>
</feature>
<evidence type="ECO:0000256" key="1">
    <source>
        <dbReference type="SAM" id="MobiDB-lite"/>
    </source>
</evidence>
<dbReference type="InterPro" id="IPR017853">
    <property type="entry name" value="GH"/>
</dbReference>
<feature type="domain" description="Asl1-like glycosyl hydrolase catalytic" evidence="3">
    <location>
        <begin position="45"/>
        <end position="295"/>
    </location>
</feature>
<dbReference type="GO" id="GO:0016787">
    <property type="term" value="F:hydrolase activity"/>
    <property type="evidence" value="ECO:0007669"/>
    <property type="project" value="UniProtKB-KW"/>
</dbReference>
<dbReference type="Pfam" id="PF11790">
    <property type="entry name" value="Glyco_hydro_cc"/>
    <property type="match status" value="1"/>
</dbReference>
<reference evidence="4" key="1">
    <citation type="journal article" date="2020" name="Stud. Mycol.">
        <title>101 Dothideomycetes genomes: a test case for predicting lifestyles and emergence of pathogens.</title>
        <authorList>
            <person name="Haridas S."/>
            <person name="Albert R."/>
            <person name="Binder M."/>
            <person name="Bloem J."/>
            <person name="Labutti K."/>
            <person name="Salamov A."/>
            <person name="Andreopoulos B."/>
            <person name="Baker S."/>
            <person name="Barry K."/>
            <person name="Bills G."/>
            <person name="Bluhm B."/>
            <person name="Cannon C."/>
            <person name="Castanera R."/>
            <person name="Culley D."/>
            <person name="Daum C."/>
            <person name="Ezra D."/>
            <person name="Gonzalez J."/>
            <person name="Henrissat B."/>
            <person name="Kuo A."/>
            <person name="Liang C."/>
            <person name="Lipzen A."/>
            <person name="Lutzoni F."/>
            <person name="Magnuson J."/>
            <person name="Mondo S."/>
            <person name="Nolan M."/>
            <person name="Ohm R."/>
            <person name="Pangilinan J."/>
            <person name="Park H.-J."/>
            <person name="Ramirez L."/>
            <person name="Alfaro M."/>
            <person name="Sun H."/>
            <person name="Tritt A."/>
            <person name="Yoshinaga Y."/>
            <person name="Zwiers L.-H."/>
            <person name="Turgeon B."/>
            <person name="Goodwin S."/>
            <person name="Spatafora J."/>
            <person name="Crous P."/>
            <person name="Grigoriev I."/>
        </authorList>
    </citation>
    <scope>NUCLEOTIDE SEQUENCE</scope>
    <source>
        <strain evidence="4">CBS 123094</strain>
    </source>
</reference>
<keyword evidence="4" id="KW-0378">Hydrolase</keyword>
<evidence type="ECO:0000259" key="3">
    <source>
        <dbReference type="Pfam" id="PF11790"/>
    </source>
</evidence>
<evidence type="ECO:0000256" key="2">
    <source>
        <dbReference type="SAM" id="SignalP"/>
    </source>
</evidence>
<dbReference type="OrthoDB" id="5959761at2759"/>
<dbReference type="GO" id="GO:0071966">
    <property type="term" value="P:fungal-type cell wall polysaccharide metabolic process"/>
    <property type="evidence" value="ECO:0007669"/>
    <property type="project" value="TreeGrafter"/>
</dbReference>
<sequence length="339" mass="37342">MPYHQSRRSQPPSISQTTLLLLSLFSPTSSQKTNSKRGLASLGSTHTSDNSLLGSPSSPLFWYYNWSPYPLNAPSQTAITALEFVPLIHGIYGAEDSQTSTAINSLPSTSKHLLSFNEPDGTTDSGGSSIEPEDAARAYIEHIVPYRTSNRKWLISHPSVTGSPRGLEWLRQFNESCWEIDEENGCPTDFIAAHWYGAYDGLTGWLSQLDEYYKNGTASEQDLKIWITELALPQQSEQETVNMMNVTLPYLDELDYVERYAWFGDFRRKDADEWAGDNVAMFDDDGGLTALGALYLGGEANGFEEGQEGKGEGAASSVKVNTGMMASVFAGAVVMVNWL</sequence>
<dbReference type="SUPFAM" id="SSF51445">
    <property type="entry name" value="(Trans)glycosidases"/>
    <property type="match status" value="1"/>
</dbReference>
<dbReference type="Gene3D" id="3.20.20.80">
    <property type="entry name" value="Glycosidases"/>
    <property type="match status" value="1"/>
</dbReference>
<dbReference type="PANTHER" id="PTHR34154">
    <property type="entry name" value="ALKALI-SENSITIVE LINKAGE PROTEIN 1"/>
    <property type="match status" value="1"/>
</dbReference>
<dbReference type="GO" id="GO:0009277">
    <property type="term" value="C:fungal-type cell wall"/>
    <property type="evidence" value="ECO:0007669"/>
    <property type="project" value="TreeGrafter"/>
</dbReference>
<accession>A0A6A5W486</accession>
<keyword evidence="2" id="KW-0732">Signal</keyword>
<protein>
    <submittedName>
        <fullName evidence="4">Glycoside hydrolase family 128 protein</fullName>
    </submittedName>
</protein>
<feature type="compositionally biased region" description="Polar residues" evidence="1">
    <location>
        <begin position="42"/>
        <end position="51"/>
    </location>
</feature>
<proteinExistence type="predicted"/>
<dbReference type="AlphaFoldDB" id="A0A6A5W486"/>
<feature type="chain" id="PRO_5025666634" evidence="2">
    <location>
        <begin position="31"/>
        <end position="339"/>
    </location>
</feature>
<dbReference type="Proteomes" id="UP000799779">
    <property type="component" value="Unassembled WGS sequence"/>
</dbReference>
<evidence type="ECO:0000313" key="4">
    <source>
        <dbReference type="EMBL" id="KAF1995744.1"/>
    </source>
</evidence>
<organism evidence="4 5">
    <name type="scientific">Amniculicola lignicola CBS 123094</name>
    <dbReference type="NCBI Taxonomy" id="1392246"/>
    <lineage>
        <taxon>Eukaryota</taxon>
        <taxon>Fungi</taxon>
        <taxon>Dikarya</taxon>
        <taxon>Ascomycota</taxon>
        <taxon>Pezizomycotina</taxon>
        <taxon>Dothideomycetes</taxon>
        <taxon>Pleosporomycetidae</taxon>
        <taxon>Pleosporales</taxon>
        <taxon>Amniculicolaceae</taxon>
        <taxon>Amniculicola</taxon>
    </lineage>
</organism>
<dbReference type="PANTHER" id="PTHR34154:SF3">
    <property type="entry name" value="ALKALI-SENSITIVE LINKAGE PROTEIN 1"/>
    <property type="match status" value="1"/>
</dbReference>
<dbReference type="InterPro" id="IPR024655">
    <property type="entry name" value="Asl1_glyco_hydro_catalytic"/>
</dbReference>
<feature type="region of interest" description="Disordered" evidence="1">
    <location>
        <begin position="28"/>
        <end position="51"/>
    </location>
</feature>
<name>A0A6A5W486_9PLEO</name>